<dbReference type="EMBL" id="JASCZI010154251">
    <property type="protein sequence ID" value="MED6177926.1"/>
    <property type="molecule type" value="Genomic_DNA"/>
</dbReference>
<comment type="caution">
    <text evidence="2">The sequence shown here is derived from an EMBL/GenBank/DDBJ whole genome shotgun (WGS) entry which is preliminary data.</text>
</comment>
<keyword evidence="3" id="KW-1185">Reference proteome</keyword>
<accession>A0ABU6VZK7</accession>
<gene>
    <name evidence="2" type="ORF">PIB30_102754</name>
</gene>
<sequence>MLADASMEELGLGFFQFQTQKTDEKKTDMHGAEGRRNATRDGGFAAMVGEGGATQMGHEQLPPTTMAKCGPWWCQRYSLRWFPTGEEAAAVVPLRACAGSDERREREDI</sequence>
<proteinExistence type="predicted"/>
<name>A0ABU6VZK7_9FABA</name>
<evidence type="ECO:0000313" key="3">
    <source>
        <dbReference type="Proteomes" id="UP001341840"/>
    </source>
</evidence>
<evidence type="ECO:0000256" key="1">
    <source>
        <dbReference type="SAM" id="MobiDB-lite"/>
    </source>
</evidence>
<dbReference type="Proteomes" id="UP001341840">
    <property type="component" value="Unassembled WGS sequence"/>
</dbReference>
<evidence type="ECO:0000313" key="2">
    <source>
        <dbReference type="EMBL" id="MED6177926.1"/>
    </source>
</evidence>
<protein>
    <submittedName>
        <fullName evidence="2">Uncharacterized protein</fullName>
    </submittedName>
</protein>
<reference evidence="2 3" key="1">
    <citation type="journal article" date="2023" name="Plants (Basel)">
        <title>Bridging the Gap: Combining Genomics and Transcriptomics Approaches to Understand Stylosanthes scabra, an Orphan Legume from the Brazilian Caatinga.</title>
        <authorList>
            <person name="Ferreira-Neto J.R.C."/>
            <person name="da Silva M.D."/>
            <person name="Binneck E."/>
            <person name="de Melo N.F."/>
            <person name="da Silva R.H."/>
            <person name="de Melo A.L.T.M."/>
            <person name="Pandolfi V."/>
            <person name="Bustamante F.O."/>
            <person name="Brasileiro-Vidal A.C."/>
            <person name="Benko-Iseppon A.M."/>
        </authorList>
    </citation>
    <scope>NUCLEOTIDE SEQUENCE [LARGE SCALE GENOMIC DNA]</scope>
    <source>
        <tissue evidence="2">Leaves</tissue>
    </source>
</reference>
<feature type="region of interest" description="Disordered" evidence="1">
    <location>
        <begin position="21"/>
        <end position="49"/>
    </location>
</feature>
<organism evidence="2 3">
    <name type="scientific">Stylosanthes scabra</name>
    <dbReference type="NCBI Taxonomy" id="79078"/>
    <lineage>
        <taxon>Eukaryota</taxon>
        <taxon>Viridiplantae</taxon>
        <taxon>Streptophyta</taxon>
        <taxon>Embryophyta</taxon>
        <taxon>Tracheophyta</taxon>
        <taxon>Spermatophyta</taxon>
        <taxon>Magnoliopsida</taxon>
        <taxon>eudicotyledons</taxon>
        <taxon>Gunneridae</taxon>
        <taxon>Pentapetalae</taxon>
        <taxon>rosids</taxon>
        <taxon>fabids</taxon>
        <taxon>Fabales</taxon>
        <taxon>Fabaceae</taxon>
        <taxon>Papilionoideae</taxon>
        <taxon>50 kb inversion clade</taxon>
        <taxon>dalbergioids sensu lato</taxon>
        <taxon>Dalbergieae</taxon>
        <taxon>Pterocarpus clade</taxon>
        <taxon>Stylosanthes</taxon>
    </lineage>
</organism>
<feature type="compositionally biased region" description="Basic and acidic residues" evidence="1">
    <location>
        <begin position="21"/>
        <end position="39"/>
    </location>
</feature>